<proteinExistence type="predicted"/>
<protein>
    <submittedName>
        <fullName evidence="1">Uncharacterized protein</fullName>
    </submittedName>
</protein>
<dbReference type="Proteomes" id="UP001219525">
    <property type="component" value="Unassembled WGS sequence"/>
</dbReference>
<dbReference type="EMBL" id="JARJCW010000160">
    <property type="protein sequence ID" value="KAJ7190000.1"/>
    <property type="molecule type" value="Genomic_DNA"/>
</dbReference>
<organism evidence="1 2">
    <name type="scientific">Mycena pura</name>
    <dbReference type="NCBI Taxonomy" id="153505"/>
    <lineage>
        <taxon>Eukaryota</taxon>
        <taxon>Fungi</taxon>
        <taxon>Dikarya</taxon>
        <taxon>Basidiomycota</taxon>
        <taxon>Agaricomycotina</taxon>
        <taxon>Agaricomycetes</taxon>
        <taxon>Agaricomycetidae</taxon>
        <taxon>Agaricales</taxon>
        <taxon>Marasmiineae</taxon>
        <taxon>Mycenaceae</taxon>
        <taxon>Mycena</taxon>
    </lineage>
</organism>
<evidence type="ECO:0000313" key="1">
    <source>
        <dbReference type="EMBL" id="KAJ7190000.1"/>
    </source>
</evidence>
<sequence>MVAAALPLEEAAAVGGHILPPYGTPSISKTLPLRAQFMHGLQKTLHQASSCRQCARSPFRRSEELIGLFIKVGNGGAASISITTPIKRRGRLGGHSYEPSGSLPRMRCCRVPRTLFHVAIMPPNYLLTPTHTNRRSINARLQYWTARQGIISYRLSKFLTSKPASRSCVFDQSATRPQRGHASSTYPEYVTVSTETSCDVWRRRKVVFNVIVFTDWKLRMYGGQKQCEQAATDNAKRNAVQLSVSASPEHSHG</sequence>
<gene>
    <name evidence="1" type="ORF">GGX14DRAFT_408379</name>
</gene>
<accession>A0AAD6UL89</accession>
<name>A0AAD6UL89_9AGAR</name>
<dbReference type="AlphaFoldDB" id="A0AAD6UL89"/>
<reference evidence="1" key="1">
    <citation type="submission" date="2023-03" db="EMBL/GenBank/DDBJ databases">
        <title>Massive genome expansion in bonnet fungi (Mycena s.s.) driven by repeated elements and novel gene families across ecological guilds.</title>
        <authorList>
            <consortium name="Lawrence Berkeley National Laboratory"/>
            <person name="Harder C.B."/>
            <person name="Miyauchi S."/>
            <person name="Viragh M."/>
            <person name="Kuo A."/>
            <person name="Thoen E."/>
            <person name="Andreopoulos B."/>
            <person name="Lu D."/>
            <person name="Skrede I."/>
            <person name="Drula E."/>
            <person name="Henrissat B."/>
            <person name="Morin E."/>
            <person name="Kohler A."/>
            <person name="Barry K."/>
            <person name="LaButti K."/>
            <person name="Morin E."/>
            <person name="Salamov A."/>
            <person name="Lipzen A."/>
            <person name="Mereny Z."/>
            <person name="Hegedus B."/>
            <person name="Baldrian P."/>
            <person name="Stursova M."/>
            <person name="Weitz H."/>
            <person name="Taylor A."/>
            <person name="Grigoriev I.V."/>
            <person name="Nagy L.G."/>
            <person name="Martin F."/>
            <person name="Kauserud H."/>
        </authorList>
    </citation>
    <scope>NUCLEOTIDE SEQUENCE</scope>
    <source>
        <strain evidence="1">9144</strain>
    </source>
</reference>
<comment type="caution">
    <text evidence="1">The sequence shown here is derived from an EMBL/GenBank/DDBJ whole genome shotgun (WGS) entry which is preliminary data.</text>
</comment>
<keyword evidence="2" id="KW-1185">Reference proteome</keyword>
<evidence type="ECO:0000313" key="2">
    <source>
        <dbReference type="Proteomes" id="UP001219525"/>
    </source>
</evidence>